<organism evidence="12 13">
    <name type="scientific">Symbiodinium microadriaticum</name>
    <name type="common">Dinoflagellate</name>
    <name type="synonym">Zooxanthella microadriatica</name>
    <dbReference type="NCBI Taxonomy" id="2951"/>
    <lineage>
        <taxon>Eukaryota</taxon>
        <taxon>Sar</taxon>
        <taxon>Alveolata</taxon>
        <taxon>Dinophyceae</taxon>
        <taxon>Suessiales</taxon>
        <taxon>Symbiodiniaceae</taxon>
        <taxon>Symbiodinium</taxon>
    </lineage>
</organism>
<dbReference type="Gene3D" id="3.40.50.300">
    <property type="entry name" value="P-loop containing nucleotide triphosphate hydrolases"/>
    <property type="match status" value="1"/>
</dbReference>
<evidence type="ECO:0000256" key="1">
    <source>
        <dbReference type="ARBA" id="ARBA00004123"/>
    </source>
</evidence>
<dbReference type="Pfam" id="PF23233">
    <property type="entry name" value="HAT_Syf1_CNRKL1_N"/>
    <property type="match status" value="1"/>
</dbReference>
<evidence type="ECO:0000256" key="5">
    <source>
        <dbReference type="ARBA" id="ARBA00022737"/>
    </source>
</evidence>
<feature type="compositionally biased region" description="Basic and acidic residues" evidence="8">
    <location>
        <begin position="1859"/>
        <end position="1875"/>
    </location>
</feature>
<keyword evidence="6" id="KW-0508">mRNA splicing</keyword>
<keyword evidence="5" id="KW-0677">Repeat</keyword>
<evidence type="ECO:0000256" key="4">
    <source>
        <dbReference type="ARBA" id="ARBA00022728"/>
    </source>
</evidence>
<dbReference type="InterPro" id="IPR040632">
    <property type="entry name" value="Sulfotransfer_4"/>
</dbReference>
<keyword evidence="4" id="KW-0747">Spliceosome</keyword>
<dbReference type="PANTHER" id="PTHR11246">
    <property type="entry name" value="PRE-MRNA SPLICING FACTOR"/>
    <property type="match status" value="1"/>
</dbReference>
<dbReference type="InterPro" id="IPR011990">
    <property type="entry name" value="TPR-like_helical_dom_sf"/>
</dbReference>
<dbReference type="InterPro" id="IPR000477">
    <property type="entry name" value="RT_dom"/>
</dbReference>
<feature type="region of interest" description="Disordered" evidence="8">
    <location>
        <begin position="714"/>
        <end position="735"/>
    </location>
</feature>
<feature type="compositionally biased region" description="Polar residues" evidence="8">
    <location>
        <begin position="2815"/>
        <end position="2830"/>
    </location>
</feature>
<dbReference type="EMBL" id="LSRX01000491">
    <property type="protein sequence ID" value="OLP95768.1"/>
    <property type="molecule type" value="Genomic_DNA"/>
</dbReference>
<dbReference type="Gene3D" id="1.25.40.10">
    <property type="entry name" value="Tetratricopeptide repeat domain"/>
    <property type="match status" value="2"/>
</dbReference>
<dbReference type="InterPro" id="IPR055433">
    <property type="entry name" value="HAT_Syf1-like_N"/>
</dbReference>
<keyword evidence="3" id="KW-0507">mRNA processing</keyword>
<dbReference type="Pfam" id="PF00078">
    <property type="entry name" value="RVT_1"/>
    <property type="match status" value="1"/>
</dbReference>
<comment type="caution">
    <text evidence="12">The sequence shown here is derived from an EMBL/GenBank/DDBJ whole genome shotgun (WGS) entry which is preliminary data.</text>
</comment>
<protein>
    <submittedName>
        <fullName evidence="12">Crooked neck-like protein 1</fullName>
    </submittedName>
</protein>
<comment type="similarity">
    <text evidence="2">Belongs to the crooked-neck family.</text>
</comment>
<name>A0A1Q9DKT7_SYMMI</name>
<dbReference type="FunFam" id="1.25.40.10:FF:000048">
    <property type="entry name" value="Cell cycle control protein"/>
    <property type="match status" value="1"/>
</dbReference>
<feature type="compositionally biased region" description="Low complexity" evidence="8">
    <location>
        <begin position="1840"/>
        <end position="1851"/>
    </location>
</feature>
<dbReference type="OrthoDB" id="441269at2759"/>
<evidence type="ECO:0000256" key="6">
    <source>
        <dbReference type="ARBA" id="ARBA00023187"/>
    </source>
</evidence>
<feature type="compositionally biased region" description="Polar residues" evidence="8">
    <location>
        <begin position="1727"/>
        <end position="1736"/>
    </location>
</feature>
<dbReference type="SMART" id="SM00386">
    <property type="entry name" value="HAT"/>
    <property type="match status" value="9"/>
</dbReference>
<evidence type="ECO:0000259" key="11">
    <source>
        <dbReference type="PROSITE" id="PS50878"/>
    </source>
</evidence>
<comment type="subcellular location">
    <subcellularLocation>
        <location evidence="1">Nucleus</location>
    </subcellularLocation>
</comment>
<feature type="chain" id="PRO_5013317116" evidence="10">
    <location>
        <begin position="22"/>
        <end position="3257"/>
    </location>
</feature>
<feature type="region of interest" description="Disordered" evidence="8">
    <location>
        <begin position="2858"/>
        <end position="2886"/>
    </location>
</feature>
<evidence type="ECO:0000256" key="3">
    <source>
        <dbReference type="ARBA" id="ARBA00022664"/>
    </source>
</evidence>
<feature type="compositionally biased region" description="Low complexity" evidence="8">
    <location>
        <begin position="2786"/>
        <end position="2797"/>
    </location>
</feature>
<feature type="region of interest" description="Disordered" evidence="8">
    <location>
        <begin position="2148"/>
        <end position="2181"/>
    </location>
</feature>
<feature type="transmembrane region" description="Helical" evidence="9">
    <location>
        <begin position="2959"/>
        <end position="2983"/>
    </location>
</feature>
<dbReference type="SUPFAM" id="SSF48452">
    <property type="entry name" value="TPR-like"/>
    <property type="match status" value="3"/>
</dbReference>
<sequence length="3257" mass="367386">MKPPCVAAVAHLLAFHVLVSATEPVHSQSKTSCLMQHRADASKWLDAKEIAQDSPFSDEQRHCIREYASSVDADIPGFAGQLAHRKFGGAGAAATNDSVILGAGFGTTATRSLFTFAAQLGRRVHHWSSAADPPEFWTQLNGLVSKKHPDGASGCYKAVNAMNFSASLAGHDMLLDTPLAEHFLDFYAVSPNSKAFRPVEFDRTLPVPLHSPCGMSLEEIGFDVAVRLYEAHERLVRCIVPAAKLTEINVFEAPVNVTALIDFFGWPQPEFVPLYPRIGGEDSRYDEENFLICITGQIRRLELKTKVERLFLPLAQAGFTVLVALVLDVRSDSKYINRPAGELHGNYTVFPKSIYLIGDPFLPHDYPLDERYVRGLYEAFPEKGQQRAADRAKSHMRQWEALDRCAQLPWPDAKYTMRLRDDDAIMQPFVLPSMLEENTLYAPQCNPCYGLNDKFALAVGRGTADAYFRLPLQTVRSDFDRLQQELEPLLHRSPEQVLATVLSMHGIAVKLMDASGLPILPAKNMRKGSKTYLCYYAGSEGYRDCMSEEITGRLISEGFQIEQSADYPWHSFPEFYCEKEAQRFVLQPCAALEMAAQATGRSHEDEVPEVLYRKLTPHLITRFLCVPLRATLTARSMPKRSRFTRISAMSDEELDEREQELEQALRQRNEALNSLRNNLGEKFTPLGDHQKFKEMQNFKQLRDREKYLIQEVQEEKRRRQEKREAAEAANAPPGNSAMSAAIAEYFAQQKQQAPAPSAPASTANAKRMAASMAKTAKIHPSLASVYANAASAMVAGAPQQPQPASQETSWRTDQEFLTKERSGKGLVGEVPLDLLCLYQVAWNPSKSTLDTDRKVAHLLQQRRSVWKAASKWVAQIPLRHGCVLLGDLNTPLLPEHPFCGPGVVPRREIPQQDQAELQSLLRQMDGRALNTWSRGSVAARTYIPPATGSASQGTQIDYIIVRESLCDPEARKTRPFVAPFVATSGGRHLPLDCQIPAPRPPRKSMQPTSRTAPARAQAMLQEQSMVQQLWQQTEALEVSSCMLDLDTVLREAWDQSAGKATFKREDRQGPGTAPDTSTRNVVRQLWLLRAYLRNQANQLQRKKVEMVASLVQESNVYQAARRVAPKTQRRRLQLRTSAGALQTHEEEFHDIMTYFKGLYAGPPPAVEILVHPLELTLSEVSGALHHLAPNKALPSTSAPAVLWKLLAERLAPVITRQFEAIFQPGPIVLPRQWCACELVLLPKPGKSLTAVSQLRPICLLPPMAKLLATALANRLRHYAVSYLAQTPVFAYIPSKGLAQALERVVGHCSQVRALLAAQTNSLFARRAAGPRRPILGGMMLSLDITQAYDAVAREDLRAALLDAAVPAGLVSAILAIHGQARLLVGHGGHRGEVHLLKGLRQGCSLSPVLWAVFSGWLLKQLESQHNLIDFVSRTNTTYADDFIFSWIIDSGSALEIAYRQARMVLRFLDSKGLTISPSKTVVILEVRGPQAHKALSKYLVTLKEGVYIRFKIQDRHVDLKVVHQHTYLGAQIGFRKFEQQTAQHRMQLATGQFQRLKPVLRCQSVPCSLRMQLWKACIPPCLVHGLDCTGLPPTEAKQVETLLITQARAVARSYSWLTHESNRQFLQRHRITHPAECILQAIKNREAMDTHLGSQIRPGEAQMQWRRMLRGCLQTAKPERAVNTPSSTIGELARAPGVCLIPVDKIIHEVFECSECGEQRLARQQEVKQSAQQANMEHSKSGATEAENPLEMQRQSLADATTELQLMEALAPPGTIGLPSALQLAGVASPNRVRADQTLMDPDLEQERDEETLPDRPSKFSRPGSKGQGHKAGRGKGQQHQRQQERQSGSSFAGTTQQAKDRSQQPDEASTRKELQRWKAQVTMLTALILRHDNQINIARLDTAYIFFLRTDVPKNMATALYKTGLTWKDLKEKHPEKLESPMRVILMQGLLSSVLSRFEQMIADEEKKTQAIRLGWLSETGNQVMGMKWDATRKQHVVDPTVKAMETTTVQEALTELMVLCKAPLVVNRFHATRPMAAEYDSPVLPMMLDIGFRVEAADKAWGPLAQRLALFTEKQNQWWNRPMMQVPSPTTVIPRLPPVHSHSRPQPQPRPRFLRLFDPAAHFPPHSVDDAYCWQAYQRLETLEFFGPPETNPSSPTPSAMPPKTGGSTGLGKNAQVRNKSANPNQITAEQLLREAVDRQQAEAVPPRQRIVDEDELMMYKVRKRKEYEDILRRQRQNIGSWVKYAQWEASQQEFRRARSIFERALHVEYQNVSLWLKYVEMEMKNKFVNHARNLFDRVVQLLPRVDQFWYKYAYMEELLANYAGARTIYERWMEWEPDDNPWLQYVKFEERCGELDKARKVLERYVSCRPTQEAFLRLCKFEEKHHNSARARSGFEKAVELLGNELDEKFYTKFAQFEQRQREMERAQAIYKLALDVLPKGASDDLYRAYVSFEKQHGDRDAIEEVVINKRRFIYENATGLARSTYVYDSRQLSILIPETRRLMTLPVVALQAHVQLPELRIQIMYGNSNKDYVHTQKPLVELQQKGAVSRAPMPDKAIHASRLFPVAHSQMLMPPAKHFARETHEAQENQKSGSVLPEDSDGILDSVGLTRMATIFDHTLQESIEKNPRNYDVWFDYVRLEESTGDVARIRETYERAVKCKPPVMQKRYWRRYIYLWIYYALFEDFSGSEARKLCMRHATFPGVLSPGPFAWRTRTAFVQANERLPLLDVADLLIESPESRLGLDVHGFQAIITACARAAQWRDALHILTLDCSGLPRSCSTATTTTTTTTTATKEEEEKEDEERERMRSDSVQPNLSSKGSKSYSFTKTNEVARLQQRHKGLRARQLLARKGGVHPSEENGTHRCRMGDTRLGTGEPRGVEILGTSAPRAQAASRKRELNRPPGTEEHSICFTTLLSAVQRSAQWRLALTVLADMARMVAVMAEVAAAKILRALLLLLLLRLLLLLASFAFMTIVALLDNLGSSNLCPDIVSFNTAITACLRNEQWQMGLSFLEVRLMQQPLEIQTKEKKEVKKQKKRHRSLPSPRSAWRLTHHAINVVDTDQFPMLMNFVVNFAPWRQANARHAGAGIDEAGAEIFRIFYGRRPSLDLPFLLKVAAEVQKTFTTVAMDGHEKIATKCDRVVDAPGLILAVSEMREPENNDLALRTLCRTTGVHTHIGCCACSLLSAAQRMEDLNQVRYWAADKFHATGHPGSCMCSPYNHRRLSCRLSSMNTSISEQIFSWFRGYASTMKA</sequence>
<feature type="compositionally biased region" description="Basic and acidic residues" evidence="8">
    <location>
        <begin position="2861"/>
        <end position="2874"/>
    </location>
</feature>
<feature type="compositionally biased region" description="Basic residues" evidence="8">
    <location>
        <begin position="1828"/>
        <end position="1839"/>
    </location>
</feature>
<dbReference type="Proteomes" id="UP000186817">
    <property type="component" value="Unassembled WGS sequence"/>
</dbReference>
<dbReference type="Pfam" id="PF17784">
    <property type="entry name" value="Sulfotransfer_4"/>
    <property type="match status" value="1"/>
</dbReference>
<evidence type="ECO:0000256" key="9">
    <source>
        <dbReference type="SAM" id="Phobius"/>
    </source>
</evidence>
<evidence type="ECO:0000256" key="2">
    <source>
        <dbReference type="ARBA" id="ARBA00008644"/>
    </source>
</evidence>
<dbReference type="GO" id="GO:0071011">
    <property type="term" value="C:precatalytic spliceosome"/>
    <property type="evidence" value="ECO:0007669"/>
    <property type="project" value="TreeGrafter"/>
</dbReference>
<dbReference type="GO" id="GO:0000245">
    <property type="term" value="P:spliceosomal complex assembly"/>
    <property type="evidence" value="ECO:0007669"/>
    <property type="project" value="TreeGrafter"/>
</dbReference>
<dbReference type="PROSITE" id="PS50878">
    <property type="entry name" value="RT_POL"/>
    <property type="match status" value="1"/>
</dbReference>
<accession>A0A1Q9DKT7</accession>
<feature type="region of interest" description="Disordered" evidence="8">
    <location>
        <begin position="1057"/>
        <end position="1077"/>
    </location>
</feature>
<evidence type="ECO:0000313" key="13">
    <source>
        <dbReference type="Proteomes" id="UP000186817"/>
    </source>
</evidence>
<gene>
    <name evidence="12" type="primary">Crnkl1</name>
    <name evidence="12" type="ORF">AK812_SmicGene22089</name>
</gene>
<evidence type="ECO:0000313" key="12">
    <source>
        <dbReference type="EMBL" id="OLP95768.1"/>
    </source>
</evidence>
<dbReference type="GO" id="GO:0071007">
    <property type="term" value="C:U2-type catalytic step 2 spliceosome"/>
    <property type="evidence" value="ECO:0007669"/>
    <property type="project" value="TreeGrafter"/>
</dbReference>
<feature type="region of interest" description="Disordered" evidence="8">
    <location>
        <begin position="1727"/>
        <end position="1749"/>
    </location>
</feature>
<dbReference type="InterPro" id="IPR003107">
    <property type="entry name" value="HAT"/>
</dbReference>
<proteinExistence type="inferred from homology"/>
<dbReference type="InterPro" id="IPR045075">
    <property type="entry name" value="Syf1-like"/>
</dbReference>
<evidence type="ECO:0000256" key="10">
    <source>
        <dbReference type="SAM" id="SignalP"/>
    </source>
</evidence>
<dbReference type="PANTHER" id="PTHR11246:SF3">
    <property type="entry name" value="CROOKED NECK-LIKE PROTEIN 1"/>
    <property type="match status" value="1"/>
</dbReference>
<keyword evidence="9" id="KW-0812">Transmembrane</keyword>
<keyword evidence="13" id="KW-1185">Reference proteome</keyword>
<feature type="region of interest" description="Disordered" evidence="8">
    <location>
        <begin position="2584"/>
        <end position="2604"/>
    </location>
</feature>
<keyword evidence="10" id="KW-0732">Signal</keyword>
<feature type="region of interest" description="Disordered" evidence="8">
    <location>
        <begin position="2784"/>
        <end position="2830"/>
    </location>
</feature>
<feature type="compositionally biased region" description="Basic and acidic residues" evidence="8">
    <location>
        <begin position="714"/>
        <end position="726"/>
    </location>
</feature>
<dbReference type="GO" id="GO:0000974">
    <property type="term" value="C:Prp19 complex"/>
    <property type="evidence" value="ECO:0007669"/>
    <property type="project" value="TreeGrafter"/>
</dbReference>
<dbReference type="GO" id="GO:0071014">
    <property type="term" value="C:post-mRNA release spliceosomal complex"/>
    <property type="evidence" value="ECO:0007669"/>
    <property type="project" value="TreeGrafter"/>
</dbReference>
<evidence type="ECO:0000256" key="8">
    <source>
        <dbReference type="SAM" id="MobiDB-lite"/>
    </source>
</evidence>
<evidence type="ECO:0000256" key="7">
    <source>
        <dbReference type="ARBA" id="ARBA00023242"/>
    </source>
</evidence>
<keyword evidence="7" id="KW-0539">Nucleus</keyword>
<keyword evidence="9" id="KW-1133">Transmembrane helix</keyword>
<feature type="region of interest" description="Disordered" evidence="8">
    <location>
        <begin position="1797"/>
        <end position="1875"/>
    </location>
</feature>
<feature type="domain" description="Reverse transcriptase" evidence="11">
    <location>
        <begin position="1222"/>
        <end position="1532"/>
    </location>
</feature>
<dbReference type="InterPro" id="IPR027417">
    <property type="entry name" value="P-loop_NTPase"/>
</dbReference>
<feature type="signal peptide" evidence="10">
    <location>
        <begin position="1"/>
        <end position="21"/>
    </location>
</feature>
<feature type="transmembrane region" description="Helical" evidence="9">
    <location>
        <begin position="2930"/>
        <end position="2952"/>
    </location>
</feature>
<keyword evidence="9" id="KW-0472">Membrane</keyword>
<reference evidence="12 13" key="1">
    <citation type="submission" date="2016-02" db="EMBL/GenBank/DDBJ databases">
        <title>Genome analysis of coral dinoflagellate symbionts highlights evolutionary adaptations to a symbiotic lifestyle.</title>
        <authorList>
            <person name="Aranda M."/>
            <person name="Li Y."/>
            <person name="Liew Y.J."/>
            <person name="Baumgarten S."/>
            <person name="Simakov O."/>
            <person name="Wilson M."/>
            <person name="Piel J."/>
            <person name="Ashoor H."/>
            <person name="Bougouffa S."/>
            <person name="Bajic V.B."/>
            <person name="Ryu T."/>
            <person name="Ravasi T."/>
            <person name="Bayer T."/>
            <person name="Micklem G."/>
            <person name="Kim H."/>
            <person name="Bhak J."/>
            <person name="Lajeunesse T.C."/>
            <person name="Voolstra C.R."/>
        </authorList>
    </citation>
    <scope>NUCLEOTIDE SEQUENCE [LARGE SCALE GENOMIC DNA]</scope>
    <source>
        <strain evidence="12 13">CCMP2467</strain>
    </source>
</reference>